<dbReference type="EMBL" id="JAWXXP010000002">
    <property type="protein sequence ID" value="MDX5995468.1"/>
    <property type="molecule type" value="Genomic_DNA"/>
</dbReference>
<proteinExistence type="predicted"/>
<dbReference type="EMBL" id="JAWXXP010000001">
    <property type="protein sequence ID" value="MDX5990453.1"/>
    <property type="molecule type" value="Genomic_DNA"/>
</dbReference>
<evidence type="ECO:0000313" key="6">
    <source>
        <dbReference type="Proteomes" id="UP001278050"/>
    </source>
</evidence>
<dbReference type="Proteomes" id="UP000182413">
    <property type="component" value="Unassembled WGS sequence"/>
</dbReference>
<organism evidence="4 5">
    <name type="scientific">Ectopseudomonas alcaliphila</name>
    <dbReference type="NCBI Taxonomy" id="101564"/>
    <lineage>
        <taxon>Bacteria</taxon>
        <taxon>Pseudomonadati</taxon>
        <taxon>Pseudomonadota</taxon>
        <taxon>Gammaproteobacteria</taxon>
        <taxon>Pseudomonadales</taxon>
        <taxon>Pseudomonadaceae</taxon>
        <taxon>Ectopseudomonas</taxon>
    </lineage>
</organism>
<evidence type="ECO:0000313" key="2">
    <source>
        <dbReference type="EMBL" id="MDX5995423.1"/>
    </source>
</evidence>
<dbReference type="Proteomes" id="UP001278050">
    <property type="component" value="Unassembled WGS sequence"/>
</dbReference>
<evidence type="ECO:0000313" key="3">
    <source>
        <dbReference type="EMBL" id="MDX5995468.1"/>
    </source>
</evidence>
<dbReference type="InterPro" id="IPR010982">
    <property type="entry name" value="Lambda_DNA-bd_dom_sf"/>
</dbReference>
<sequence length="67" mass="7120">MTYQEALDHFHSGRAIADALGLTPGRVSQCKTAGGFSYQQQCVLEKASDGAVKARHEDVPAQQSSVA</sequence>
<dbReference type="EMBL" id="FNAE01000006">
    <property type="protein sequence ID" value="SDF23193.1"/>
    <property type="molecule type" value="Genomic_DNA"/>
</dbReference>
<accession>A0A1G7JE81</accession>
<dbReference type="EMBL" id="JAWXXP010000001">
    <property type="protein sequence ID" value="MDX5995423.1"/>
    <property type="molecule type" value="Genomic_DNA"/>
</dbReference>
<evidence type="ECO:0000313" key="1">
    <source>
        <dbReference type="EMBL" id="MDX5990453.1"/>
    </source>
</evidence>
<dbReference type="Gene3D" id="1.10.260.40">
    <property type="entry name" value="lambda repressor-like DNA-binding domains"/>
    <property type="match status" value="1"/>
</dbReference>
<dbReference type="AlphaFoldDB" id="A0A1G7JE81"/>
<reference evidence="1 6" key="2">
    <citation type="submission" date="2023-11" db="EMBL/GenBank/DDBJ databases">
        <title>MicrobeMod: A computational toolkit for identifying prokaryotic methylation and restriction-modification with nanopore sequencing.</title>
        <authorList>
            <person name="Crits-Christoph A."/>
            <person name="Kang S.C."/>
            <person name="Lee H."/>
            <person name="Ostrov N."/>
        </authorList>
    </citation>
    <scope>NUCLEOTIDE SEQUENCE [LARGE SCALE GENOMIC DNA]</scope>
    <source>
        <strain evidence="1 6">ATCC BAA-571</strain>
    </source>
</reference>
<reference evidence="4 5" key="1">
    <citation type="submission" date="2016-10" db="EMBL/GenBank/DDBJ databases">
        <authorList>
            <person name="de Groot N.N."/>
        </authorList>
    </citation>
    <scope>NUCLEOTIDE SEQUENCE [LARGE SCALE GENOMIC DNA]</scope>
    <source>
        <strain evidence="4 5">JCM 10630</strain>
    </source>
</reference>
<dbReference type="GO" id="GO:0003677">
    <property type="term" value="F:DNA binding"/>
    <property type="evidence" value="ECO:0007669"/>
    <property type="project" value="InterPro"/>
</dbReference>
<keyword evidence="6" id="KW-1185">Reference proteome</keyword>
<dbReference type="RefSeq" id="WP_074680635.1">
    <property type="nucleotide sequence ID" value="NZ_CBCSET010000010.1"/>
</dbReference>
<evidence type="ECO:0000313" key="5">
    <source>
        <dbReference type="Proteomes" id="UP000182413"/>
    </source>
</evidence>
<evidence type="ECO:0000313" key="4">
    <source>
        <dbReference type="EMBL" id="SDF23193.1"/>
    </source>
</evidence>
<name>A0A1G7JE81_9GAMM</name>
<protein>
    <submittedName>
        <fullName evidence="4">Uncharacterized protein</fullName>
    </submittedName>
</protein>
<dbReference type="OrthoDB" id="6964503at2"/>
<gene>
    <name evidence="4" type="ORF">SAMN05216575_106204</name>
    <name evidence="1" type="ORF">SIM71_00055</name>
    <name evidence="2" type="ORF">SIM71_25460</name>
    <name evidence="3" type="ORF">SIM71_25690</name>
</gene>